<organism evidence="1 2">
    <name type="scientific">Quercus suber</name>
    <name type="common">Cork oak</name>
    <dbReference type="NCBI Taxonomy" id="58331"/>
    <lineage>
        <taxon>Eukaryota</taxon>
        <taxon>Viridiplantae</taxon>
        <taxon>Streptophyta</taxon>
        <taxon>Embryophyta</taxon>
        <taxon>Tracheophyta</taxon>
        <taxon>Spermatophyta</taxon>
        <taxon>Magnoliopsida</taxon>
        <taxon>eudicotyledons</taxon>
        <taxon>Gunneridae</taxon>
        <taxon>Pentapetalae</taxon>
        <taxon>rosids</taxon>
        <taxon>fabids</taxon>
        <taxon>Fagales</taxon>
        <taxon>Fagaceae</taxon>
        <taxon>Quercus</taxon>
    </lineage>
</organism>
<dbReference type="Proteomes" id="UP000237347">
    <property type="component" value="Unassembled WGS sequence"/>
</dbReference>
<name>A0AAW0JXK1_QUESU</name>
<proteinExistence type="predicted"/>
<keyword evidence="2" id="KW-1185">Reference proteome</keyword>
<evidence type="ECO:0000313" key="2">
    <source>
        <dbReference type="Proteomes" id="UP000237347"/>
    </source>
</evidence>
<dbReference type="PANTHER" id="PTHR33116">
    <property type="entry name" value="REVERSE TRANSCRIPTASE ZINC-BINDING DOMAIN-CONTAINING PROTEIN-RELATED-RELATED"/>
    <property type="match status" value="1"/>
</dbReference>
<feature type="non-terminal residue" evidence="1">
    <location>
        <position position="1"/>
    </location>
</feature>
<dbReference type="AlphaFoldDB" id="A0AAW0JXK1"/>
<evidence type="ECO:0000313" key="1">
    <source>
        <dbReference type="EMBL" id="KAK7831680.1"/>
    </source>
</evidence>
<gene>
    <name evidence="1" type="ORF">CFP56_027160</name>
</gene>
<dbReference type="PANTHER" id="PTHR33116:SF70">
    <property type="entry name" value="NON-LTR RETROELEMENT REVERSE TRANSCRIPTASE-LIKE PROTEIN"/>
    <property type="match status" value="1"/>
</dbReference>
<protein>
    <submittedName>
        <fullName evidence="1">Ribonuclease h protein</fullName>
    </submittedName>
</protein>
<sequence>GFNHILFADDIFLFAKANIQDCTTPFNLFLYFCEVSSQICNATKSKLFFSWNTHSDTQCSISSLTNMPFVQDLGKYLGMPLLTKRKSTPTFQPLLDKIHTRIHAWQSKLLSQAGKLTLIISILSPLIYYQMQTIVLPWSTTSSIDRSTRDFLWGDTQTQGHVYLINWDMLTKPKVRVRLGIRDSKTTNDAFLMNQAWRIWRNLHSLLAKFLSQKHYQTTDFLQTTSHTGSHLWKALLQGRDLLQGSLRWIIRNGCNINFWTDHWIPPRPIRGLIHGLLLPHEYEFKVARMIIDTYQ</sequence>
<dbReference type="EMBL" id="PKMF04000439">
    <property type="protein sequence ID" value="KAK7831680.1"/>
    <property type="molecule type" value="Genomic_DNA"/>
</dbReference>
<comment type="caution">
    <text evidence="1">The sequence shown here is derived from an EMBL/GenBank/DDBJ whole genome shotgun (WGS) entry which is preliminary data.</text>
</comment>
<accession>A0AAW0JXK1</accession>
<reference evidence="1 2" key="1">
    <citation type="journal article" date="2018" name="Sci. Data">
        <title>The draft genome sequence of cork oak.</title>
        <authorList>
            <person name="Ramos A.M."/>
            <person name="Usie A."/>
            <person name="Barbosa P."/>
            <person name="Barros P.M."/>
            <person name="Capote T."/>
            <person name="Chaves I."/>
            <person name="Simoes F."/>
            <person name="Abreu I."/>
            <person name="Carrasquinho I."/>
            <person name="Faro C."/>
            <person name="Guimaraes J.B."/>
            <person name="Mendonca D."/>
            <person name="Nobrega F."/>
            <person name="Rodrigues L."/>
            <person name="Saibo N.J.M."/>
            <person name="Varela M.C."/>
            <person name="Egas C."/>
            <person name="Matos J."/>
            <person name="Miguel C.M."/>
            <person name="Oliveira M.M."/>
            <person name="Ricardo C.P."/>
            <person name="Goncalves S."/>
        </authorList>
    </citation>
    <scope>NUCLEOTIDE SEQUENCE [LARGE SCALE GENOMIC DNA]</scope>
    <source>
        <strain evidence="2">cv. HL8</strain>
    </source>
</reference>